<dbReference type="PROSITE" id="PS51094">
    <property type="entry name" value="PTS_EIIA_TYPE_2"/>
    <property type="match status" value="1"/>
</dbReference>
<dbReference type="Gene3D" id="3.40.930.10">
    <property type="entry name" value="Mannitol-specific EII, Chain A"/>
    <property type="match status" value="1"/>
</dbReference>
<evidence type="ECO:0000259" key="5">
    <source>
        <dbReference type="PROSITE" id="PS51094"/>
    </source>
</evidence>
<dbReference type="SUPFAM" id="SSF63520">
    <property type="entry name" value="PTS-regulatory domain, PRD"/>
    <property type="match status" value="2"/>
</dbReference>
<feature type="domain" description="PRD" evidence="6">
    <location>
        <begin position="290"/>
        <end position="397"/>
    </location>
</feature>
<accession>A0A0E2HQL7</accession>
<sequence>MQNKRQEQLLAILSERRDWMTSRQLAGLLQVSDRTIRSDVEAINKHTDPPPIESNVRQGYRLCGDARPALASGAKTREADIPQTPGARCAYMIQKLLFEVKELNLTMLQSQIYVSGYSIDNDLKRIRKMLEPYGGLKLVRNKECISLKGDEASKRRFYRDLLVAEVQENFLNLNTLAHLYRSFNLIEVKDIFVDVLEEYDYSIHESMFPMLILHAGTSIERMNCANYINMEEGMQGLEETIEYQISQTFFERISKRLHITVHDGEVGMFALVIMGRRASNYTSDFVNYNGKWMNTKKLVAEALEQVYALFGLDFRQDADLMAGLKMHFHGLIERVKNQVRMEDVFVEEIKRKYPLVFEMGIYVLEFLEQRLGRPISDVESCYIALHLGAASERMNSIRKYRAVMILPHNQSFSDMCVKKISDMFRERMEVVKVFGWFEEDEVSALDPDLLLSTFPLEHGLDVETVSINLFVDSETESKILQAINRLDKKGFRLEFTSHIGNLIRKEHYHSQVDMDQPGEIIRMLCAGLEKEGIVEPEFTKVVLKREQMSPTSFVNTFAIPHAFGAFARNSTIAVAQLKNPVKWGAFEVRLVMLFAINEGDARMIKIFFDWVSNVANQPEELAKLVAPCSYEEFIDRIMG</sequence>
<dbReference type="InterPro" id="IPR007737">
    <property type="entry name" value="Mga_HTH"/>
</dbReference>
<dbReference type="InterPro" id="IPR016152">
    <property type="entry name" value="PTrfase/Anion_transptr"/>
</dbReference>
<feature type="domain" description="PRD" evidence="6">
    <location>
        <begin position="179"/>
        <end position="283"/>
    </location>
</feature>
<dbReference type="InterPro" id="IPR036388">
    <property type="entry name" value="WH-like_DNA-bd_sf"/>
</dbReference>
<evidence type="ECO:0000259" key="6">
    <source>
        <dbReference type="PROSITE" id="PS51372"/>
    </source>
</evidence>
<dbReference type="Pfam" id="PF08279">
    <property type="entry name" value="HTH_11"/>
    <property type="match status" value="1"/>
</dbReference>
<dbReference type="CDD" id="cd00211">
    <property type="entry name" value="PTS_IIA_fru"/>
    <property type="match status" value="1"/>
</dbReference>
<dbReference type="HOGENOM" id="CLU_013442_5_2_9"/>
<dbReference type="InterPro" id="IPR036634">
    <property type="entry name" value="PRD_sf"/>
</dbReference>
<dbReference type="RefSeq" id="WP_002583166.1">
    <property type="nucleotide sequence ID" value="NZ_KB851019.1"/>
</dbReference>
<reference evidence="7 8" key="1">
    <citation type="submission" date="2013-01" db="EMBL/GenBank/DDBJ databases">
        <title>The Genome Sequence of Clostridium clostridioforme 90A8.</title>
        <authorList>
            <consortium name="The Broad Institute Genome Sequencing Platform"/>
            <person name="Earl A."/>
            <person name="Ward D."/>
            <person name="Feldgarden M."/>
            <person name="Gevers D."/>
            <person name="Courvalin P."/>
            <person name="Lambert T."/>
            <person name="Walker B."/>
            <person name="Young S.K."/>
            <person name="Zeng Q."/>
            <person name="Gargeya S."/>
            <person name="Fitzgerald M."/>
            <person name="Haas B."/>
            <person name="Abouelleil A."/>
            <person name="Alvarado L."/>
            <person name="Arachchi H.M."/>
            <person name="Berlin A.M."/>
            <person name="Chapman S.B."/>
            <person name="Dewar J."/>
            <person name="Goldberg J."/>
            <person name="Griggs A."/>
            <person name="Gujja S."/>
            <person name="Hansen M."/>
            <person name="Howarth C."/>
            <person name="Imamovic A."/>
            <person name="Larimer J."/>
            <person name="McCowan C."/>
            <person name="Murphy C."/>
            <person name="Neiman D."/>
            <person name="Pearson M."/>
            <person name="Priest M."/>
            <person name="Roberts A."/>
            <person name="Saif S."/>
            <person name="Shea T."/>
            <person name="Sisk P."/>
            <person name="Sykes S."/>
            <person name="Wortman J."/>
            <person name="Nusbaum C."/>
            <person name="Birren B."/>
        </authorList>
    </citation>
    <scope>NUCLEOTIDE SEQUENCE [LARGE SCALE GENOMIC DNA]</scope>
    <source>
        <strain evidence="7 8">90A8</strain>
    </source>
</reference>
<evidence type="ECO:0000313" key="8">
    <source>
        <dbReference type="Proteomes" id="UP000013085"/>
    </source>
</evidence>
<keyword evidence="1" id="KW-0677">Repeat</keyword>
<dbReference type="Pfam" id="PF00874">
    <property type="entry name" value="PRD"/>
    <property type="match status" value="2"/>
</dbReference>
<protein>
    <submittedName>
        <fullName evidence="7">Transcriptional antiterminator BglG</fullName>
    </submittedName>
</protein>
<dbReference type="PATRIC" id="fig|999408.3.peg.2035"/>
<dbReference type="InterPro" id="IPR011608">
    <property type="entry name" value="PRD"/>
</dbReference>
<dbReference type="CDD" id="cd05568">
    <property type="entry name" value="PTS_IIB_bgl_like"/>
    <property type="match status" value="1"/>
</dbReference>
<evidence type="ECO:0000256" key="3">
    <source>
        <dbReference type="ARBA" id="ARBA00023159"/>
    </source>
</evidence>
<dbReference type="Gene3D" id="1.10.10.10">
    <property type="entry name" value="Winged helix-like DNA-binding domain superfamily/Winged helix DNA-binding domain"/>
    <property type="match status" value="1"/>
</dbReference>
<dbReference type="Gene3D" id="1.10.1790.10">
    <property type="entry name" value="PRD domain"/>
    <property type="match status" value="2"/>
</dbReference>
<keyword evidence="2" id="KW-0805">Transcription regulation</keyword>
<organism evidence="7 8">
    <name type="scientific">[Clostridium] clostridioforme 90A8</name>
    <dbReference type="NCBI Taxonomy" id="999408"/>
    <lineage>
        <taxon>Bacteria</taxon>
        <taxon>Bacillati</taxon>
        <taxon>Bacillota</taxon>
        <taxon>Clostridia</taxon>
        <taxon>Lachnospirales</taxon>
        <taxon>Lachnospiraceae</taxon>
        <taxon>Enterocloster</taxon>
    </lineage>
</organism>
<dbReference type="InterPro" id="IPR050661">
    <property type="entry name" value="BglG_antiterminators"/>
</dbReference>
<keyword evidence="4" id="KW-0804">Transcription</keyword>
<dbReference type="Pfam" id="PF05043">
    <property type="entry name" value="Mga"/>
    <property type="match status" value="1"/>
</dbReference>
<dbReference type="AlphaFoldDB" id="A0A0E2HQL7"/>
<keyword evidence="3" id="KW-0010">Activator</keyword>
<gene>
    <name evidence="7" type="ORF">HMPREF1090_01893</name>
</gene>
<dbReference type="GO" id="GO:0006355">
    <property type="term" value="P:regulation of DNA-templated transcription"/>
    <property type="evidence" value="ECO:0007669"/>
    <property type="project" value="InterPro"/>
</dbReference>
<dbReference type="EMBL" id="AGYR01000016">
    <property type="protein sequence ID" value="ENZ17303.1"/>
    <property type="molecule type" value="Genomic_DNA"/>
</dbReference>
<evidence type="ECO:0000256" key="4">
    <source>
        <dbReference type="ARBA" id="ARBA00023163"/>
    </source>
</evidence>
<evidence type="ECO:0000313" key="7">
    <source>
        <dbReference type="EMBL" id="ENZ17303.1"/>
    </source>
</evidence>
<dbReference type="InterPro" id="IPR013196">
    <property type="entry name" value="HTH_11"/>
</dbReference>
<evidence type="ECO:0000256" key="1">
    <source>
        <dbReference type="ARBA" id="ARBA00022737"/>
    </source>
</evidence>
<name>A0A0E2HQL7_9FIRM</name>
<dbReference type="InterPro" id="IPR002178">
    <property type="entry name" value="PTS_EIIA_type-2_dom"/>
</dbReference>
<comment type="caution">
    <text evidence="7">The sequence shown here is derived from an EMBL/GenBank/DDBJ whole genome shotgun (WGS) entry which is preliminary data.</text>
</comment>
<dbReference type="Proteomes" id="UP000013085">
    <property type="component" value="Unassembled WGS sequence"/>
</dbReference>
<proteinExistence type="predicted"/>
<dbReference type="SUPFAM" id="SSF55804">
    <property type="entry name" value="Phoshotransferase/anion transport protein"/>
    <property type="match status" value="1"/>
</dbReference>
<dbReference type="PROSITE" id="PS51372">
    <property type="entry name" value="PRD_2"/>
    <property type="match status" value="2"/>
</dbReference>
<dbReference type="PANTHER" id="PTHR30185">
    <property type="entry name" value="CRYPTIC BETA-GLUCOSIDE BGL OPERON ANTITERMINATOR"/>
    <property type="match status" value="1"/>
</dbReference>
<dbReference type="Pfam" id="PF00359">
    <property type="entry name" value="PTS_EIIA_2"/>
    <property type="match status" value="1"/>
</dbReference>
<dbReference type="PANTHER" id="PTHR30185:SF18">
    <property type="entry name" value="TRANSCRIPTIONAL REGULATOR MTLR"/>
    <property type="match status" value="1"/>
</dbReference>
<evidence type="ECO:0000256" key="2">
    <source>
        <dbReference type="ARBA" id="ARBA00023015"/>
    </source>
</evidence>
<feature type="domain" description="PTS EIIA type-2" evidence="5">
    <location>
        <begin position="501"/>
        <end position="639"/>
    </location>
</feature>